<proteinExistence type="predicted"/>
<reference evidence="1" key="1">
    <citation type="submission" date="2024-11" db="EMBL/GenBank/DDBJ databases">
        <title>Description of Massilia orientalis sp. nov., isolated from rhizosphere soil of Ageratina adenophora.</title>
        <authorList>
            <person name="Wang Y."/>
        </authorList>
    </citation>
    <scope>NUCLEOTIDE SEQUENCE</scope>
    <source>
        <strain evidence="1">YIM B02787</strain>
    </source>
</reference>
<name>A0ACC7MKX4_9BURK</name>
<dbReference type="EMBL" id="JASNRB020000034">
    <property type="protein sequence ID" value="MFJ1472108.1"/>
    <property type="molecule type" value="Genomic_DNA"/>
</dbReference>
<organism evidence="1 2">
    <name type="scientific">Massilia orientalis</name>
    <dbReference type="NCBI Taxonomy" id="3050128"/>
    <lineage>
        <taxon>Bacteria</taxon>
        <taxon>Pseudomonadati</taxon>
        <taxon>Pseudomonadota</taxon>
        <taxon>Betaproteobacteria</taxon>
        <taxon>Burkholderiales</taxon>
        <taxon>Oxalobacteraceae</taxon>
        <taxon>Telluria group</taxon>
        <taxon>Massilia</taxon>
    </lineage>
</organism>
<dbReference type="Proteomes" id="UP001168096">
    <property type="component" value="Unassembled WGS sequence"/>
</dbReference>
<sequence>MRRINLSLALCVMAVVSGCGGGDSSTTTTDAGPVGSTPVGGGTAKPTFAAQVTFGDSLVDVGSYAVGGIQALGGGKYTINGNNTTVSPALDGKTWTEVLASQLKLPAPCAAQTGLEGDAAKGFSIPVTNHGGCFAYAQGGARVSNPVGPGNRQTGSTLGLLTLPVAAQVANHLAASGGKFKGDEIVVVMAGSADALAELDKLKADATAAGEAAGKEAGDRVARSVFALSLTGQLLKAGLNSVNALRASDALIAELAKPDHTPASLALVLVAASLPQPGDPQPQPGGTTPDWPFLIPQMIATATADATAAAAPIAANAAAKAGADYADANGPRVVTAMTTAAADLAALVKTSIVGKGAKYVVVNNLPDLTISPFALAQPASSQDLIKQMVTAFNDRLKADLAGQAGVLLIDVASVSRAHAADSKSFGLTSVTTPACGANALGAVLNSLVCNASNTIGGDVSHFMFADGIYPTPFEHSLIAKYVADQMTLKGWL</sequence>
<protein>
    <submittedName>
        <fullName evidence="1">Esterase</fullName>
    </submittedName>
</protein>
<evidence type="ECO:0000313" key="2">
    <source>
        <dbReference type="Proteomes" id="UP001168096"/>
    </source>
</evidence>
<keyword evidence="2" id="KW-1185">Reference proteome</keyword>
<comment type="caution">
    <text evidence="1">The sequence shown here is derived from an EMBL/GenBank/DDBJ whole genome shotgun (WGS) entry which is preliminary data.</text>
</comment>
<evidence type="ECO:0000313" key="1">
    <source>
        <dbReference type="EMBL" id="MFJ1472108.1"/>
    </source>
</evidence>
<gene>
    <name evidence="1" type="ORF">QPK29_030685</name>
</gene>
<accession>A0ACC7MKX4</accession>